<keyword evidence="1" id="KW-0175">Coiled coil</keyword>
<dbReference type="SUPFAM" id="SSF48371">
    <property type="entry name" value="ARM repeat"/>
    <property type="match status" value="1"/>
</dbReference>
<dbReference type="PANTHER" id="PTHR37813:SF1">
    <property type="entry name" value="FELS-2 PROPHAGE PROTEIN"/>
    <property type="match status" value="1"/>
</dbReference>
<keyword evidence="2" id="KW-1133">Transmembrane helix</keyword>
<protein>
    <submittedName>
        <fullName evidence="3">Minor tail protein</fullName>
    </submittedName>
</protein>
<proteinExistence type="predicted"/>
<dbReference type="InterPro" id="IPR011989">
    <property type="entry name" value="ARM-like"/>
</dbReference>
<feature type="coiled-coil region" evidence="1">
    <location>
        <begin position="79"/>
        <end position="117"/>
    </location>
</feature>
<evidence type="ECO:0000256" key="1">
    <source>
        <dbReference type="SAM" id="Coils"/>
    </source>
</evidence>
<organism evidence="3">
    <name type="scientific">Siphoviridae sp. ct0106</name>
    <dbReference type="NCBI Taxonomy" id="2825290"/>
    <lineage>
        <taxon>Viruses</taxon>
        <taxon>Duplodnaviria</taxon>
        <taxon>Heunggongvirae</taxon>
        <taxon>Uroviricota</taxon>
        <taxon>Caudoviricetes</taxon>
    </lineage>
</organism>
<feature type="transmembrane region" description="Helical" evidence="2">
    <location>
        <begin position="294"/>
        <end position="316"/>
    </location>
</feature>
<reference evidence="3" key="1">
    <citation type="journal article" date="2021" name="Proc. Natl. Acad. Sci. U.S.A.">
        <title>A Catalog of Tens of Thousands of Viruses from Human Metagenomes Reveals Hidden Associations with Chronic Diseases.</title>
        <authorList>
            <person name="Tisza M.J."/>
            <person name="Buck C.B."/>
        </authorList>
    </citation>
    <scope>NUCLEOTIDE SEQUENCE</scope>
    <source>
        <strain evidence="3">Ct0106</strain>
    </source>
</reference>
<evidence type="ECO:0000256" key="2">
    <source>
        <dbReference type="SAM" id="Phobius"/>
    </source>
</evidence>
<keyword evidence="2" id="KW-0812">Transmembrane</keyword>
<dbReference type="EMBL" id="BK015341">
    <property type="protein sequence ID" value="DAE02110.1"/>
    <property type="molecule type" value="Genomic_DNA"/>
</dbReference>
<feature type="transmembrane region" description="Helical" evidence="2">
    <location>
        <begin position="323"/>
        <end position="344"/>
    </location>
</feature>
<evidence type="ECO:0000313" key="3">
    <source>
        <dbReference type="EMBL" id="DAE02110.1"/>
    </source>
</evidence>
<dbReference type="PANTHER" id="PTHR37813">
    <property type="entry name" value="FELS-2 PROPHAGE PROTEIN"/>
    <property type="match status" value="1"/>
</dbReference>
<name>A0A8S5P4W6_9CAUD</name>
<dbReference type="Gene3D" id="1.25.10.10">
    <property type="entry name" value="Leucine-rich Repeat Variant"/>
    <property type="match status" value="1"/>
</dbReference>
<keyword evidence="2" id="KW-0472">Membrane</keyword>
<dbReference type="InterPro" id="IPR016024">
    <property type="entry name" value="ARM-type_fold"/>
</dbReference>
<sequence>MAGKGTVGKLSVKVVPDLSQFASKLRKDLKRIQKQVKDLDLTFDANVQLDKESLKKAQEQVSKSDTKMQAGVDLKPGQLEALRKKIQQIKSEVKVNANLSEEQKKKLEERLDNIRTAVSLSTRPGDLAKLKRDVERAAGDVKAGLTANERSFRQFQARLNKLKADIPAKAKLDPAAEKELKARIAAIKADVDVHAKLSEEQKKKIKHELNKLDGKATINADLDDGKARFDLRRLIHPRWVDINVRLGKASAARVAAQLKALAGGNVFESIGRNLNDFLKNLDTAAVKMGAVSTLIGSAISVVGSGLGVFSSLAVGLAKSTPALLALPGIFGAAAAGAGVLITALKDTKTVLEDLGPSFTNLQTQISGAYWDQAAQPIRDFANVAIQELSPALQTIASNLGSMTAAIAGAAGGHIAGFQQSLTYLSQALAIGSTGAASFTNGILTMGEVGAKFLPSIALWANNLAASFEQWASKAAASGKMEESIRAAAKAFGTLKDITIDLGGIVGGLFTAMAKGSAPIDSIADALDKANKAVNGPLFQATLTNLFSSMGRAASSAFQGVGRLGQSFVSLEPTLGVILPLIGETLRTALTGIATALENPAFQDGLANFFNSLLVAVQALAPAMPALGEAFGAIATVAGTLLEAIAPLVAQLVEGLAPIFQQLVPILVPVIEQLGAALLPVIQALVPVISEIIAQLAPIISEYLPQILPPIVALVQQLASALIPAIQLVGKVMQWLMPLVMASWNGIMATVTGAIQIIKGVLQTVMAVIKGDWSGAWNGIKTIGEGIWNLIKGQFGIFGNSIMSMSSAAWHSVWNTIKGVWNSIASTVSSAISWVRSLISNGWSAVMSITSSMWSGIVSTVVSWTNNMLNTVRNIPNSIRNVFAGAGSWLWNAGRNVIQGFINGLSSMFSAVQNKLSSLTSYLPSWKGPAPVDKVILRDAGRLVMQGFIDGLESQYDAVRDSLEGFTDDLANDISPDIAAHVAPTFEKAKPSRDALNTLSSVAAGSKASTGGTVNITNYYPQAQSDSKTRDDVADGIRLASSI</sequence>
<accession>A0A8S5P4W6</accession>